<dbReference type="PROSITE" id="PS50966">
    <property type="entry name" value="ZF_SWIM"/>
    <property type="match status" value="1"/>
</dbReference>
<keyword evidence="6" id="KW-0539">Nucleus</keyword>
<evidence type="ECO:0000256" key="6">
    <source>
        <dbReference type="RuleBase" id="RU367018"/>
    </source>
</evidence>
<keyword evidence="2 6" id="KW-0479">Metal-binding</keyword>
<comment type="function">
    <text evidence="6">Putative transcription activator involved in regulating light control of development.</text>
</comment>
<evidence type="ECO:0000313" key="8">
    <source>
        <dbReference type="EMBL" id="KAK3211270.1"/>
    </source>
</evidence>
<feature type="domain" description="SWIM-type" evidence="7">
    <location>
        <begin position="64"/>
        <end position="102"/>
    </location>
</feature>
<evidence type="ECO:0000256" key="4">
    <source>
        <dbReference type="ARBA" id="ARBA00022833"/>
    </source>
</evidence>
<dbReference type="GO" id="GO:0005634">
    <property type="term" value="C:nucleus"/>
    <property type="evidence" value="ECO:0007669"/>
    <property type="project" value="UniProtKB-SubCell"/>
</dbReference>
<proteinExistence type="inferred from homology"/>
<dbReference type="InterPro" id="IPR007527">
    <property type="entry name" value="Znf_SWIM"/>
</dbReference>
<accession>A0AAE0ADK2</accession>
<keyword evidence="4 6" id="KW-0862">Zinc</keyword>
<protein>
    <recommendedName>
        <fullName evidence="6">Protein FAR1-RELATED SEQUENCE</fullName>
    </recommendedName>
</protein>
<keyword evidence="3 5" id="KW-0863">Zinc-finger</keyword>
<dbReference type="SMART" id="SM00575">
    <property type="entry name" value="ZnF_PMZ"/>
    <property type="match status" value="1"/>
</dbReference>
<dbReference type="AlphaFoldDB" id="A0AAE0ADK2"/>
<organism evidence="8 9">
    <name type="scientific">Dipteronia sinensis</name>
    <dbReference type="NCBI Taxonomy" id="43782"/>
    <lineage>
        <taxon>Eukaryota</taxon>
        <taxon>Viridiplantae</taxon>
        <taxon>Streptophyta</taxon>
        <taxon>Embryophyta</taxon>
        <taxon>Tracheophyta</taxon>
        <taxon>Spermatophyta</taxon>
        <taxon>Magnoliopsida</taxon>
        <taxon>eudicotyledons</taxon>
        <taxon>Gunneridae</taxon>
        <taxon>Pentapetalae</taxon>
        <taxon>rosids</taxon>
        <taxon>malvids</taxon>
        <taxon>Sapindales</taxon>
        <taxon>Sapindaceae</taxon>
        <taxon>Hippocastanoideae</taxon>
        <taxon>Acereae</taxon>
        <taxon>Dipteronia</taxon>
    </lineage>
</organism>
<evidence type="ECO:0000256" key="1">
    <source>
        <dbReference type="ARBA" id="ARBA00005889"/>
    </source>
</evidence>
<gene>
    <name evidence="8" type="ORF">Dsin_015976</name>
</gene>
<evidence type="ECO:0000259" key="7">
    <source>
        <dbReference type="PROSITE" id="PS50966"/>
    </source>
</evidence>
<evidence type="ECO:0000256" key="5">
    <source>
        <dbReference type="PROSITE-ProRule" id="PRU00325"/>
    </source>
</evidence>
<comment type="subcellular location">
    <subcellularLocation>
        <location evidence="6">Nucleus</location>
    </subcellularLocation>
</comment>
<comment type="caution">
    <text evidence="8">The sequence shown here is derived from an EMBL/GenBank/DDBJ whole genome shotgun (WGS) entry which is preliminary data.</text>
</comment>
<evidence type="ECO:0000313" key="9">
    <source>
        <dbReference type="Proteomes" id="UP001281410"/>
    </source>
</evidence>
<dbReference type="Pfam" id="PF04434">
    <property type="entry name" value="SWIM"/>
    <property type="match status" value="1"/>
</dbReference>
<name>A0AAE0ADK2_9ROSI</name>
<sequence length="147" mass="17543">MLEQYSLEENDWMSRMYAKKHWWMEAYFKGHFFAGMRTTQRCEDKKTKVVYRLDMLDLQEVDEDGVWDSEKHNKPLISCDCNLFKGKGIPCRHMFYVMKVKHLKKIPESMIFKRWMKSAALDVIIQLQSDDEFSKGIDISRFASLNA</sequence>
<dbReference type="PANTHER" id="PTHR31669">
    <property type="entry name" value="PROTEIN FAR1-RELATED SEQUENCE 10-RELATED"/>
    <property type="match status" value="1"/>
</dbReference>
<comment type="similarity">
    <text evidence="1 6">Belongs to the FHY3/FAR1 family.</text>
</comment>
<dbReference type="GO" id="GO:0006355">
    <property type="term" value="P:regulation of DNA-templated transcription"/>
    <property type="evidence" value="ECO:0007669"/>
    <property type="project" value="UniProtKB-UniRule"/>
</dbReference>
<dbReference type="GO" id="GO:0008270">
    <property type="term" value="F:zinc ion binding"/>
    <property type="evidence" value="ECO:0007669"/>
    <property type="project" value="UniProtKB-UniRule"/>
</dbReference>
<evidence type="ECO:0000256" key="3">
    <source>
        <dbReference type="ARBA" id="ARBA00022771"/>
    </source>
</evidence>
<dbReference type="InterPro" id="IPR031052">
    <property type="entry name" value="FHY3/FAR1"/>
</dbReference>
<reference evidence="8" key="1">
    <citation type="journal article" date="2023" name="Plant J.">
        <title>Genome sequences and population genomics provide insights into the demographic history, inbreeding, and mutation load of two 'living fossil' tree species of Dipteronia.</title>
        <authorList>
            <person name="Feng Y."/>
            <person name="Comes H.P."/>
            <person name="Chen J."/>
            <person name="Zhu S."/>
            <person name="Lu R."/>
            <person name="Zhang X."/>
            <person name="Li P."/>
            <person name="Qiu J."/>
            <person name="Olsen K.M."/>
            <person name="Qiu Y."/>
        </authorList>
    </citation>
    <scope>NUCLEOTIDE SEQUENCE</scope>
    <source>
        <strain evidence="8">NBL</strain>
    </source>
</reference>
<keyword evidence="9" id="KW-1185">Reference proteome</keyword>
<dbReference type="PANTHER" id="PTHR31669:SF306">
    <property type="entry name" value="PROTEIN FAR1-RELATED SEQUENCE"/>
    <property type="match status" value="1"/>
</dbReference>
<dbReference type="InterPro" id="IPR006564">
    <property type="entry name" value="Znf_PMZ"/>
</dbReference>
<dbReference type="Proteomes" id="UP001281410">
    <property type="component" value="Unassembled WGS sequence"/>
</dbReference>
<evidence type="ECO:0000256" key="2">
    <source>
        <dbReference type="ARBA" id="ARBA00022723"/>
    </source>
</evidence>
<dbReference type="EMBL" id="JANJYJ010000005">
    <property type="protein sequence ID" value="KAK3211270.1"/>
    <property type="molecule type" value="Genomic_DNA"/>
</dbReference>